<protein>
    <submittedName>
        <fullName evidence="1">Uncharacterized protein</fullName>
    </submittedName>
</protein>
<gene>
    <name evidence="1" type="ORF">Mterra_02240</name>
</gene>
<evidence type="ECO:0000313" key="2">
    <source>
        <dbReference type="Proteomes" id="UP000265715"/>
    </source>
</evidence>
<dbReference type="AlphaFoldDB" id="A0A399EJF6"/>
<reference evidence="1 2" key="1">
    <citation type="submission" date="2018-08" db="EMBL/GenBank/DDBJ databases">
        <title>Meiothermus terrae DSM 26712 genome sequencing project.</title>
        <authorList>
            <person name="Da Costa M.S."/>
            <person name="Albuquerque L."/>
            <person name="Raposo P."/>
            <person name="Froufe H.J.C."/>
            <person name="Barroso C.S."/>
            <person name="Egas C."/>
        </authorList>
    </citation>
    <scope>NUCLEOTIDE SEQUENCE [LARGE SCALE GENOMIC DNA]</scope>
    <source>
        <strain evidence="1 2">DSM 26712</strain>
    </source>
</reference>
<evidence type="ECO:0000313" key="1">
    <source>
        <dbReference type="EMBL" id="RIH83583.1"/>
    </source>
</evidence>
<accession>A0A399EJF6</accession>
<organism evidence="1 2">
    <name type="scientific">Calidithermus terrae</name>
    <dbReference type="NCBI Taxonomy" id="1408545"/>
    <lineage>
        <taxon>Bacteria</taxon>
        <taxon>Thermotogati</taxon>
        <taxon>Deinococcota</taxon>
        <taxon>Deinococci</taxon>
        <taxon>Thermales</taxon>
        <taxon>Thermaceae</taxon>
        <taxon>Calidithermus</taxon>
    </lineage>
</organism>
<dbReference type="RefSeq" id="WP_119315297.1">
    <property type="nucleotide sequence ID" value="NZ_QXDL01000089.1"/>
</dbReference>
<comment type="caution">
    <text evidence="1">The sequence shown here is derived from an EMBL/GenBank/DDBJ whole genome shotgun (WGS) entry which is preliminary data.</text>
</comment>
<keyword evidence="2" id="KW-1185">Reference proteome</keyword>
<dbReference type="EMBL" id="QXDL01000089">
    <property type="protein sequence ID" value="RIH83583.1"/>
    <property type="molecule type" value="Genomic_DNA"/>
</dbReference>
<sequence>MDPQPAQTYIVRIWWEQTQDGEGGAWRASLTEVHSKERRYFKSPDELLHYLSQHPGQALGLR</sequence>
<name>A0A399EJF6_9DEIN</name>
<dbReference type="OrthoDB" id="34506at2"/>
<proteinExistence type="predicted"/>
<dbReference type="Proteomes" id="UP000265715">
    <property type="component" value="Unassembled WGS sequence"/>
</dbReference>